<evidence type="ECO:0000313" key="2">
    <source>
        <dbReference type="EMBL" id="MDA0179040.1"/>
    </source>
</evidence>
<proteinExistence type="predicted"/>
<dbReference type="AlphaFoldDB" id="A0A9X3N5W7"/>
<feature type="region of interest" description="Disordered" evidence="1">
    <location>
        <begin position="1"/>
        <end position="76"/>
    </location>
</feature>
<comment type="caution">
    <text evidence="2">The sequence shown here is derived from an EMBL/GenBank/DDBJ whole genome shotgun (WGS) entry which is preliminary data.</text>
</comment>
<organism evidence="2 3">
    <name type="scientific">Solirubrobacter phytolaccae</name>
    <dbReference type="NCBI Taxonomy" id="1404360"/>
    <lineage>
        <taxon>Bacteria</taxon>
        <taxon>Bacillati</taxon>
        <taxon>Actinomycetota</taxon>
        <taxon>Thermoleophilia</taxon>
        <taxon>Solirubrobacterales</taxon>
        <taxon>Solirubrobacteraceae</taxon>
        <taxon>Solirubrobacter</taxon>
    </lineage>
</organism>
<evidence type="ECO:0000313" key="3">
    <source>
        <dbReference type="Proteomes" id="UP001147653"/>
    </source>
</evidence>
<gene>
    <name evidence="2" type="ORF">OJ997_01940</name>
</gene>
<feature type="compositionally biased region" description="Basic and acidic residues" evidence="1">
    <location>
        <begin position="67"/>
        <end position="76"/>
    </location>
</feature>
<sequence length="76" mass="7751">MDENKGEWAEVADEGIVPSDTDDDGTTGRTTGDDSPATAEGIDLSAGDDADATTDGNADPTPEGVEPDLRDVTKPS</sequence>
<evidence type="ECO:0000256" key="1">
    <source>
        <dbReference type="SAM" id="MobiDB-lite"/>
    </source>
</evidence>
<dbReference type="EMBL" id="JAPDDP010000002">
    <property type="protein sequence ID" value="MDA0179040.1"/>
    <property type="molecule type" value="Genomic_DNA"/>
</dbReference>
<dbReference type="Proteomes" id="UP001147653">
    <property type="component" value="Unassembled WGS sequence"/>
</dbReference>
<keyword evidence="3" id="KW-1185">Reference proteome</keyword>
<name>A0A9X3N5W7_9ACTN</name>
<dbReference type="RefSeq" id="WP_270023307.1">
    <property type="nucleotide sequence ID" value="NZ_JAPDDP010000002.1"/>
</dbReference>
<accession>A0A9X3N5W7</accession>
<reference evidence="2" key="1">
    <citation type="submission" date="2022-10" db="EMBL/GenBank/DDBJ databases">
        <title>The WGS of Solirubrobacter phytolaccae KCTC 29190.</title>
        <authorList>
            <person name="Jiang Z."/>
        </authorList>
    </citation>
    <scope>NUCLEOTIDE SEQUENCE</scope>
    <source>
        <strain evidence="2">KCTC 29190</strain>
    </source>
</reference>
<protein>
    <submittedName>
        <fullName evidence="2">Uncharacterized protein</fullName>
    </submittedName>
</protein>